<dbReference type="InterPro" id="IPR011990">
    <property type="entry name" value="TPR-like_helical_dom_sf"/>
</dbReference>
<evidence type="ECO:0000313" key="1">
    <source>
        <dbReference type="EMBL" id="MDW6017517.1"/>
    </source>
</evidence>
<keyword evidence="2" id="KW-1185">Reference proteome</keyword>
<dbReference type="EMBL" id="JAWRCN010000001">
    <property type="protein sequence ID" value="MDW6017517.1"/>
    <property type="molecule type" value="Genomic_DNA"/>
</dbReference>
<comment type="caution">
    <text evidence="1">The sequence shown here is derived from an EMBL/GenBank/DDBJ whole genome shotgun (WGS) entry which is preliminary data.</text>
</comment>
<dbReference type="SUPFAM" id="SSF48452">
    <property type="entry name" value="TPR-like"/>
    <property type="match status" value="1"/>
</dbReference>
<dbReference type="RefSeq" id="WP_171137732.1">
    <property type="nucleotide sequence ID" value="NZ_AP024893.1"/>
</dbReference>
<proteinExistence type="predicted"/>
<evidence type="ECO:0008006" key="3">
    <source>
        <dbReference type="Google" id="ProtNLM"/>
    </source>
</evidence>
<reference evidence="1 2" key="1">
    <citation type="submission" date="2023-11" db="EMBL/GenBank/DDBJ databases">
        <title>Plant-associative lifestyle of Vibrio porteresiae and its evolutionary dynamics.</title>
        <authorList>
            <person name="Rameshkumar N."/>
            <person name="Kirti K."/>
        </authorList>
    </citation>
    <scope>NUCLEOTIDE SEQUENCE [LARGE SCALE GENOMIC DNA]</scope>
    <source>
        <strain evidence="1 2">MSSRF60</strain>
    </source>
</reference>
<protein>
    <recommendedName>
        <fullName evidence="3">Sel1 repeat family protein</fullName>
    </recommendedName>
</protein>
<name>A0ABU4IG25_9VIBR</name>
<sequence length="361" mass="41566">MVMLVTKVIRLFDRVQFPLHHAWLKLLSEALDGSVLDKPLLDEANCIASAMGSEYVAVLNSLLENNPDVFGEFLSLKVCVKKRKAVEGAEFSTNIEFIELKLAKYNTTKTPQEQRIEQQKAQEQKLKQRQIASEKMFADLRAKYDKQFIDFPSLNIKSIRRHSKAAYILTTLNKGMITDADYLWLKQKGFENDLVISMYYLRRAENSKRIWNTTNKPWNLVNALADYRKANKAKSALTLVNKHFPFKFANGNKKLKSALLTTAGGVKRDLNMLEQAIEFGIQAHELTLQDYRPCTLIGACKMLSGDISQGHEWYQKAISRGFESDSYEQEIRSIYMRAKANDRAEIRKLLMGDGWCYKWLK</sequence>
<evidence type="ECO:0000313" key="2">
    <source>
        <dbReference type="Proteomes" id="UP001272325"/>
    </source>
</evidence>
<dbReference type="Proteomes" id="UP001272325">
    <property type="component" value="Unassembled WGS sequence"/>
</dbReference>
<accession>A0ABU4IG25</accession>
<gene>
    <name evidence="1" type="ORF">SBW85_06950</name>
</gene>
<organism evidence="1 2">
    <name type="scientific">Vibrio plantisponsor</name>
    <dbReference type="NCBI Taxonomy" id="664643"/>
    <lineage>
        <taxon>Bacteria</taxon>
        <taxon>Pseudomonadati</taxon>
        <taxon>Pseudomonadota</taxon>
        <taxon>Gammaproteobacteria</taxon>
        <taxon>Vibrionales</taxon>
        <taxon>Vibrionaceae</taxon>
        <taxon>Vibrio</taxon>
    </lineage>
</organism>